<proteinExistence type="predicted"/>
<accession>A0AAE0F550</accession>
<protein>
    <recommendedName>
        <fullName evidence="3">Prolyl 4-hydroxylase alpha subunit Fe(2+) 2OG dioxygenase domain-containing protein</fullName>
    </recommendedName>
</protein>
<evidence type="ECO:0000259" key="3">
    <source>
        <dbReference type="Pfam" id="PF13640"/>
    </source>
</evidence>
<organism evidence="4 5">
    <name type="scientific">Cymbomonas tetramitiformis</name>
    <dbReference type="NCBI Taxonomy" id="36881"/>
    <lineage>
        <taxon>Eukaryota</taxon>
        <taxon>Viridiplantae</taxon>
        <taxon>Chlorophyta</taxon>
        <taxon>Pyramimonadophyceae</taxon>
        <taxon>Pyramimonadales</taxon>
        <taxon>Pyramimonadaceae</taxon>
        <taxon>Cymbomonas</taxon>
    </lineage>
</organism>
<evidence type="ECO:0000256" key="2">
    <source>
        <dbReference type="ARBA" id="ARBA00023004"/>
    </source>
</evidence>
<evidence type="ECO:0000313" key="4">
    <source>
        <dbReference type="EMBL" id="KAK3251722.1"/>
    </source>
</evidence>
<keyword evidence="1" id="KW-0479">Metal-binding</keyword>
<keyword evidence="2" id="KW-0408">Iron</keyword>
<dbReference type="GO" id="GO:0004656">
    <property type="term" value="F:procollagen-proline 4-dioxygenase activity"/>
    <property type="evidence" value="ECO:0007669"/>
    <property type="project" value="TreeGrafter"/>
</dbReference>
<dbReference type="AlphaFoldDB" id="A0AAE0F550"/>
<sequence>MPKELRLGGIVNMTAASRVKALEFVRIKAKTVNGEREGIRDWHLKRYPILREAAEKVAAYIRVPFHIFTLGLEMELLHYHSGHKGIIWHHDRGPGGHRMISGLLYLNDMEPYEGGATSFPKMIASDAIEASVAAPSAERLQEEMSAEGFSFLPRAGQLGLWSNHYCSEGECTPDMYKMHFSKPMVTGSARKFAVNIWFSCDSQKVANAYSKWLQDNKTTDFIEDSQRDYL</sequence>
<dbReference type="InterPro" id="IPR044862">
    <property type="entry name" value="Pro_4_hyd_alph_FE2OG_OXY"/>
</dbReference>
<evidence type="ECO:0000256" key="1">
    <source>
        <dbReference type="ARBA" id="ARBA00022723"/>
    </source>
</evidence>
<reference evidence="4 5" key="1">
    <citation type="journal article" date="2015" name="Genome Biol. Evol.">
        <title>Comparative Genomics of a Bacterivorous Green Alga Reveals Evolutionary Causalities and Consequences of Phago-Mixotrophic Mode of Nutrition.</title>
        <authorList>
            <person name="Burns J.A."/>
            <person name="Paasch A."/>
            <person name="Narechania A."/>
            <person name="Kim E."/>
        </authorList>
    </citation>
    <scope>NUCLEOTIDE SEQUENCE [LARGE SCALE GENOMIC DNA]</scope>
    <source>
        <strain evidence="4 5">PLY_AMNH</strain>
    </source>
</reference>
<evidence type="ECO:0000313" key="5">
    <source>
        <dbReference type="Proteomes" id="UP001190700"/>
    </source>
</evidence>
<keyword evidence="5" id="KW-1185">Reference proteome</keyword>
<comment type="caution">
    <text evidence="4">The sequence shown here is derived from an EMBL/GenBank/DDBJ whole genome shotgun (WGS) entry which is preliminary data.</text>
</comment>
<dbReference type="Pfam" id="PF13640">
    <property type="entry name" value="2OG-FeII_Oxy_3"/>
    <property type="match status" value="1"/>
</dbReference>
<dbReference type="PANTHER" id="PTHR10869:SF246">
    <property type="entry name" value="TRANSMEMBRANE PROLYL 4-HYDROXYLASE"/>
    <property type="match status" value="1"/>
</dbReference>
<dbReference type="GO" id="GO:0046872">
    <property type="term" value="F:metal ion binding"/>
    <property type="evidence" value="ECO:0007669"/>
    <property type="project" value="UniProtKB-KW"/>
</dbReference>
<dbReference type="PANTHER" id="PTHR10869">
    <property type="entry name" value="PROLYL 4-HYDROXYLASE ALPHA SUBUNIT"/>
    <property type="match status" value="1"/>
</dbReference>
<name>A0AAE0F550_9CHLO</name>
<feature type="domain" description="Prolyl 4-hydroxylase alpha subunit Fe(2+) 2OG dioxygenase" evidence="3">
    <location>
        <begin position="75"/>
        <end position="198"/>
    </location>
</feature>
<dbReference type="EMBL" id="LGRX02025876">
    <property type="protein sequence ID" value="KAK3251722.1"/>
    <property type="molecule type" value="Genomic_DNA"/>
</dbReference>
<dbReference type="Gene3D" id="2.60.120.620">
    <property type="entry name" value="q2cbj1_9rhob like domain"/>
    <property type="match status" value="1"/>
</dbReference>
<dbReference type="InterPro" id="IPR045054">
    <property type="entry name" value="P4HA-like"/>
</dbReference>
<dbReference type="Proteomes" id="UP001190700">
    <property type="component" value="Unassembled WGS sequence"/>
</dbReference>
<dbReference type="GO" id="GO:0005783">
    <property type="term" value="C:endoplasmic reticulum"/>
    <property type="evidence" value="ECO:0007669"/>
    <property type="project" value="TreeGrafter"/>
</dbReference>
<gene>
    <name evidence="4" type="ORF">CYMTET_38947</name>
</gene>